<dbReference type="RefSeq" id="WP_157682819.1">
    <property type="nucleotide sequence ID" value="NZ_LT629757.1"/>
</dbReference>
<dbReference type="PROSITE" id="PS51257">
    <property type="entry name" value="PROKAR_LIPOPROTEIN"/>
    <property type="match status" value="1"/>
</dbReference>
<dbReference type="AlphaFoldDB" id="A0A1H1SVX8"/>
<evidence type="ECO:0000256" key="2">
    <source>
        <dbReference type="SAM" id="SignalP"/>
    </source>
</evidence>
<feature type="compositionally biased region" description="Basic and acidic residues" evidence="1">
    <location>
        <begin position="174"/>
        <end position="185"/>
    </location>
</feature>
<gene>
    <name evidence="3" type="ORF">SAMN04488570_2062</name>
</gene>
<feature type="region of interest" description="Disordered" evidence="1">
    <location>
        <begin position="174"/>
        <end position="224"/>
    </location>
</feature>
<evidence type="ECO:0000313" key="3">
    <source>
        <dbReference type="EMBL" id="SDS51973.1"/>
    </source>
</evidence>
<name>A0A1H1SVX8_9ACTN</name>
<reference evidence="4" key="1">
    <citation type="submission" date="2016-10" db="EMBL/GenBank/DDBJ databases">
        <authorList>
            <person name="Varghese N."/>
            <person name="Submissions S."/>
        </authorList>
    </citation>
    <scope>NUCLEOTIDE SEQUENCE [LARGE SCALE GENOMIC DNA]</scope>
    <source>
        <strain evidence="4">DSM 22127</strain>
    </source>
</reference>
<sequence length="224" mass="23051">MKARRWAPVLGAGVLLLSGCSQLTPGTASVVDGSRIPTSQVDDLAAAQCSAIEQAGQSGQSSEVPLSSVKRQSLALLVDIQLDERFAADQGVSAPRSLVTFIDQQLQTQVQGVKGRAGTVLSDVLSQYAASRADVVQVAAEATGQKASPTNLDALLTEGLKQRDAWAKKVEIDTDARFNPGKDGRPGGGSGSVSQAGSDFAKQAGAEQADPAFVASLPDSQKCG</sequence>
<protein>
    <recommendedName>
        <fullName evidence="5">SurA N-terminal domain-containing protein</fullName>
    </recommendedName>
</protein>
<proteinExistence type="predicted"/>
<dbReference type="Proteomes" id="UP000198859">
    <property type="component" value="Chromosome I"/>
</dbReference>
<dbReference type="OrthoDB" id="3822698at2"/>
<accession>A0A1H1SVX8</accession>
<keyword evidence="2" id="KW-0732">Signal</keyword>
<feature type="chain" id="PRO_5038457499" description="SurA N-terminal domain-containing protein" evidence="2">
    <location>
        <begin position="24"/>
        <end position="224"/>
    </location>
</feature>
<evidence type="ECO:0008006" key="5">
    <source>
        <dbReference type="Google" id="ProtNLM"/>
    </source>
</evidence>
<evidence type="ECO:0000313" key="4">
    <source>
        <dbReference type="Proteomes" id="UP000198859"/>
    </source>
</evidence>
<evidence type="ECO:0000256" key="1">
    <source>
        <dbReference type="SAM" id="MobiDB-lite"/>
    </source>
</evidence>
<organism evidence="3 4">
    <name type="scientific">Nocardioides scoriae</name>
    <dbReference type="NCBI Taxonomy" id="642780"/>
    <lineage>
        <taxon>Bacteria</taxon>
        <taxon>Bacillati</taxon>
        <taxon>Actinomycetota</taxon>
        <taxon>Actinomycetes</taxon>
        <taxon>Propionibacteriales</taxon>
        <taxon>Nocardioidaceae</taxon>
        <taxon>Nocardioides</taxon>
    </lineage>
</organism>
<keyword evidence="4" id="KW-1185">Reference proteome</keyword>
<feature type="signal peptide" evidence="2">
    <location>
        <begin position="1"/>
        <end position="23"/>
    </location>
</feature>
<dbReference type="EMBL" id="LT629757">
    <property type="protein sequence ID" value="SDS51973.1"/>
    <property type="molecule type" value="Genomic_DNA"/>
</dbReference>
<dbReference type="STRING" id="642780.SAMN04488570_2062"/>